<comment type="caution">
    <text evidence="1">The sequence shown here is derived from an EMBL/GenBank/DDBJ whole genome shotgun (WGS) entry which is preliminary data.</text>
</comment>
<proteinExistence type="predicted"/>
<evidence type="ECO:0000313" key="2">
    <source>
        <dbReference type="Proteomes" id="UP000824881"/>
    </source>
</evidence>
<dbReference type="Proteomes" id="UP000824881">
    <property type="component" value="Unassembled WGS sequence"/>
</dbReference>
<dbReference type="EMBL" id="WQMT02000004">
    <property type="protein sequence ID" value="KAG9223602.1"/>
    <property type="molecule type" value="Genomic_DNA"/>
</dbReference>
<accession>A0ACB7IZA5</accession>
<organism evidence="1 2">
    <name type="scientific">Pleurotus cornucopiae</name>
    <name type="common">Cornucopia mushroom</name>
    <dbReference type="NCBI Taxonomy" id="5321"/>
    <lineage>
        <taxon>Eukaryota</taxon>
        <taxon>Fungi</taxon>
        <taxon>Dikarya</taxon>
        <taxon>Basidiomycota</taxon>
        <taxon>Agaricomycotina</taxon>
        <taxon>Agaricomycetes</taxon>
        <taxon>Agaricomycetidae</taxon>
        <taxon>Agaricales</taxon>
        <taxon>Pleurotineae</taxon>
        <taxon>Pleurotaceae</taxon>
        <taxon>Pleurotus</taxon>
    </lineage>
</organism>
<keyword evidence="2" id="KW-1185">Reference proteome</keyword>
<evidence type="ECO:0000313" key="1">
    <source>
        <dbReference type="EMBL" id="KAG9223602.1"/>
    </source>
</evidence>
<protein>
    <submittedName>
        <fullName evidence="1">Uncharacterized protein</fullName>
    </submittedName>
</protein>
<reference evidence="1 2" key="1">
    <citation type="journal article" date="2021" name="Appl. Environ. Microbiol.">
        <title>Genetic linkage and physical mapping for an oyster mushroom Pleurotus cornucopiae and QTL analysis for the trait cap color.</title>
        <authorList>
            <person name="Zhang Y."/>
            <person name="Gao W."/>
            <person name="Sonnenberg A."/>
            <person name="Chen Q."/>
            <person name="Zhang J."/>
            <person name="Huang C."/>
        </authorList>
    </citation>
    <scope>NUCLEOTIDE SEQUENCE [LARGE SCALE GENOMIC DNA]</scope>
    <source>
        <strain evidence="1">CCMSSC00406</strain>
    </source>
</reference>
<sequence length="487" mass="52814">MTDQGKSTTSSAIVKVLKTHSQVTTIAATQPTPPPNSLGLSFYNGADGYTQLRYRYTETRPPYTVDNDDAGYVRGTSESFLDTGNDTGYSTGRHIDNRRGYQGRHRSSLSPPRYAGPAFAYGPYHGGHIANGDHQYRHRSSVSPGAPPLASTSAHAHACQHPENQNVETAAYQQYRPYPLLDAAMCGGTYAPPQAGYPPSAHASSGWPEIGCRYTNDYSLTQIGATSWVKTLEKMNLQPRLAFPDRGQYVEQTQASEDLYPLAFSGQRYTRRRIWVTFDVAADSPNLKKVKQFIRGLTEYPREVEEAKEAAEMSSQARGDSPSVSKASAATPKITRDRNHGGTVATAGTASTSKAKETASSSEKSRKRKAPADDNGTRKKNNRSRDDVGTKGPASTSKAKRTTSETTVSEKKAGKRRAVAEDTSAGSELPRPLSPLDKARRRYRKPAQPGASSSATTYSRTTATRMDQEMVLARDGSAGGVEGDEPN</sequence>
<name>A0ACB7IZA5_PLECO</name>
<gene>
    <name evidence="1" type="ORF">CCMSSC00406_0009233</name>
</gene>